<name>A0A6J0M1W1_RAPSA</name>
<dbReference type="GO" id="GO:0003735">
    <property type="term" value="F:structural constituent of ribosome"/>
    <property type="evidence" value="ECO:0007669"/>
    <property type="project" value="InterPro"/>
</dbReference>
<dbReference type="KEGG" id="rsz:108837076"/>
<dbReference type="PANTHER" id="PTHR10064">
    <property type="entry name" value="60S RIBOSOMAL PROTEIN L22"/>
    <property type="match status" value="1"/>
</dbReference>
<dbReference type="GeneID" id="108837076"/>
<protein>
    <submittedName>
        <fullName evidence="5">60S ribosomal protein L22-3-like</fullName>
    </submittedName>
</protein>
<dbReference type="Proteomes" id="UP000504610">
    <property type="component" value="Chromosome 6"/>
</dbReference>
<gene>
    <name evidence="5" type="primary">LOC108837076</name>
</gene>
<dbReference type="RefSeq" id="XP_018465651.1">
    <property type="nucleotide sequence ID" value="XM_018610149.2"/>
</dbReference>
<organism evidence="4 5">
    <name type="scientific">Raphanus sativus</name>
    <name type="common">Radish</name>
    <name type="synonym">Raphanus raphanistrum var. sativus</name>
    <dbReference type="NCBI Taxonomy" id="3726"/>
    <lineage>
        <taxon>Eukaryota</taxon>
        <taxon>Viridiplantae</taxon>
        <taxon>Streptophyta</taxon>
        <taxon>Embryophyta</taxon>
        <taxon>Tracheophyta</taxon>
        <taxon>Spermatophyta</taxon>
        <taxon>Magnoliopsida</taxon>
        <taxon>eudicotyledons</taxon>
        <taxon>Gunneridae</taxon>
        <taxon>Pentapetalae</taxon>
        <taxon>rosids</taxon>
        <taxon>malvids</taxon>
        <taxon>Brassicales</taxon>
        <taxon>Brassicaceae</taxon>
        <taxon>Brassiceae</taxon>
        <taxon>Raphanus</taxon>
    </lineage>
</organism>
<evidence type="ECO:0000313" key="4">
    <source>
        <dbReference type="Proteomes" id="UP000504610"/>
    </source>
</evidence>
<keyword evidence="4" id="KW-1185">Reference proteome</keyword>
<evidence type="ECO:0000256" key="1">
    <source>
        <dbReference type="ARBA" id="ARBA00007817"/>
    </source>
</evidence>
<dbReference type="GO" id="GO:0002181">
    <property type="term" value="P:cytoplasmic translation"/>
    <property type="evidence" value="ECO:0007669"/>
    <property type="project" value="TreeGrafter"/>
</dbReference>
<dbReference type="OrthoDB" id="10259820at2759"/>
<dbReference type="InterPro" id="IPR038526">
    <property type="entry name" value="Ribosomal_eL22_sf"/>
</dbReference>
<evidence type="ECO:0000256" key="2">
    <source>
        <dbReference type="ARBA" id="ARBA00022980"/>
    </source>
</evidence>
<proteinExistence type="inferred from homology"/>
<dbReference type="Gene3D" id="3.30.1360.210">
    <property type="match status" value="1"/>
</dbReference>
<dbReference type="PANTHER" id="PTHR10064:SF23">
    <property type="entry name" value="LARGE RIBOSOMAL SUBUNIT PROTEIN EL22Y"/>
    <property type="match status" value="1"/>
</dbReference>
<keyword evidence="3" id="KW-0687">Ribonucleoprotein</keyword>
<accession>A0A6J0M1W1</accession>
<reference evidence="4" key="1">
    <citation type="journal article" date="2019" name="Database">
        <title>The radish genome database (RadishGD): an integrated information resource for radish genomics.</title>
        <authorList>
            <person name="Yu H.J."/>
            <person name="Baek S."/>
            <person name="Lee Y.J."/>
            <person name="Cho A."/>
            <person name="Mun J.H."/>
        </authorList>
    </citation>
    <scope>NUCLEOTIDE SEQUENCE [LARGE SCALE GENOMIC DNA]</scope>
    <source>
        <strain evidence="4">cv. WK10039</strain>
    </source>
</reference>
<dbReference type="GO" id="GO:0003723">
    <property type="term" value="F:RNA binding"/>
    <property type="evidence" value="ECO:0007669"/>
    <property type="project" value="TreeGrafter"/>
</dbReference>
<dbReference type="GO" id="GO:0005840">
    <property type="term" value="C:ribosome"/>
    <property type="evidence" value="ECO:0007669"/>
    <property type="project" value="UniProtKB-KW"/>
</dbReference>
<dbReference type="AlphaFoldDB" id="A0A6J0M1W1"/>
<sequence length="84" mass="9736">MNVSTLGCREKRSWRFALEKFLRERIKVVCKALGDSVSVTRDKSKITVTSDGQFSKRVIAANMDRNLYELKYFNIAENEAEEED</sequence>
<evidence type="ECO:0000256" key="3">
    <source>
        <dbReference type="ARBA" id="ARBA00023274"/>
    </source>
</evidence>
<keyword evidence="2" id="KW-0689">Ribosomal protein</keyword>
<evidence type="ECO:0000313" key="5">
    <source>
        <dbReference type="RefSeq" id="XP_018465651.1"/>
    </source>
</evidence>
<reference evidence="5" key="2">
    <citation type="submission" date="2025-08" db="UniProtKB">
        <authorList>
            <consortium name="RefSeq"/>
        </authorList>
    </citation>
    <scope>IDENTIFICATION</scope>
    <source>
        <tissue evidence="5">Leaf</tissue>
    </source>
</reference>
<dbReference type="GO" id="GO:1990904">
    <property type="term" value="C:ribonucleoprotein complex"/>
    <property type="evidence" value="ECO:0007669"/>
    <property type="project" value="UniProtKB-KW"/>
</dbReference>
<dbReference type="InterPro" id="IPR002671">
    <property type="entry name" value="Ribosomal_eL22"/>
</dbReference>
<dbReference type="Pfam" id="PF01776">
    <property type="entry name" value="Ribosomal_L22e"/>
    <property type="match status" value="1"/>
</dbReference>
<comment type="similarity">
    <text evidence="1">Belongs to the eukaryotic ribosomal protein eL22 family.</text>
</comment>